<keyword evidence="4" id="KW-0378">Hydrolase</keyword>
<dbReference type="InterPro" id="IPR001405">
    <property type="entry name" value="UPF0758"/>
</dbReference>
<dbReference type="RefSeq" id="WP_038284313.1">
    <property type="nucleotide sequence ID" value="NZ_JPME01000037.1"/>
</dbReference>
<sequence length="231" mass="25841">MKRITMKDIPADERPYEKCLKEGPEGLSDAELLSIIIRTGSRENNSLALAQKILALNYPKEGILGLLHLSMPELMQVKGIGAVKGAQLLCVGELSRRIWKRTARSDGESFRNPLDIVNYFVEDMRHKEQELVYIVLLNTKGALIRDIMISQGTVNTSAVSPREIFIEAMKYHAVSLVLVHNHPSGDPSPSREDLSFTRRVKEAGDLVGIRLLDHIIIGDNSYISLKERGIL</sequence>
<dbReference type="InterPro" id="IPR037518">
    <property type="entry name" value="MPN"/>
</dbReference>
<dbReference type="STRING" id="29354.IO98_21420"/>
<feature type="domain" description="MPN" evidence="8">
    <location>
        <begin position="109"/>
        <end position="231"/>
    </location>
</feature>
<dbReference type="AlphaFoldDB" id="A0A084JDU9"/>
<dbReference type="Pfam" id="PF04002">
    <property type="entry name" value="RadC"/>
    <property type="match status" value="1"/>
</dbReference>
<dbReference type="PROSITE" id="PS50249">
    <property type="entry name" value="MPN"/>
    <property type="match status" value="1"/>
</dbReference>
<dbReference type="SUPFAM" id="SSF102712">
    <property type="entry name" value="JAB1/MPN domain"/>
    <property type="match status" value="1"/>
</dbReference>
<evidence type="ECO:0000256" key="4">
    <source>
        <dbReference type="ARBA" id="ARBA00022801"/>
    </source>
</evidence>
<dbReference type="GO" id="GO:0046872">
    <property type="term" value="F:metal ion binding"/>
    <property type="evidence" value="ECO:0007669"/>
    <property type="project" value="UniProtKB-KW"/>
</dbReference>
<dbReference type="GO" id="GO:0006508">
    <property type="term" value="P:proteolysis"/>
    <property type="evidence" value="ECO:0007669"/>
    <property type="project" value="UniProtKB-KW"/>
</dbReference>
<evidence type="ECO:0000256" key="3">
    <source>
        <dbReference type="ARBA" id="ARBA00022723"/>
    </source>
</evidence>
<evidence type="ECO:0000259" key="8">
    <source>
        <dbReference type="PROSITE" id="PS50249"/>
    </source>
</evidence>
<keyword evidence="5" id="KW-0862">Zinc</keyword>
<keyword evidence="3" id="KW-0479">Metal-binding</keyword>
<evidence type="ECO:0000313" key="10">
    <source>
        <dbReference type="Proteomes" id="UP000028525"/>
    </source>
</evidence>
<dbReference type="Pfam" id="PF20582">
    <property type="entry name" value="UPF0758_N"/>
    <property type="match status" value="1"/>
</dbReference>
<comment type="similarity">
    <text evidence="1 7">Belongs to the UPF0758 family.</text>
</comment>
<organism evidence="9 10">
    <name type="scientific">Lacrimispora celerecrescens</name>
    <dbReference type="NCBI Taxonomy" id="29354"/>
    <lineage>
        <taxon>Bacteria</taxon>
        <taxon>Bacillati</taxon>
        <taxon>Bacillota</taxon>
        <taxon>Clostridia</taxon>
        <taxon>Lachnospirales</taxon>
        <taxon>Lachnospiraceae</taxon>
        <taxon>Lacrimispora</taxon>
    </lineage>
</organism>
<dbReference type="CDD" id="cd08071">
    <property type="entry name" value="MPN_DUF2466"/>
    <property type="match status" value="1"/>
</dbReference>
<evidence type="ECO:0000313" key="9">
    <source>
        <dbReference type="EMBL" id="KEZ87133.1"/>
    </source>
</evidence>
<dbReference type="Proteomes" id="UP000028525">
    <property type="component" value="Unassembled WGS sequence"/>
</dbReference>
<proteinExistence type="inferred from homology"/>
<dbReference type="Gene3D" id="3.40.140.10">
    <property type="entry name" value="Cytidine Deaminase, domain 2"/>
    <property type="match status" value="1"/>
</dbReference>
<evidence type="ECO:0000256" key="6">
    <source>
        <dbReference type="ARBA" id="ARBA00023049"/>
    </source>
</evidence>
<keyword evidence="2" id="KW-0645">Protease</keyword>
<dbReference type="InterPro" id="IPR046778">
    <property type="entry name" value="UPF0758_N"/>
</dbReference>
<gene>
    <name evidence="9" type="ORF">IO98_21420</name>
</gene>
<dbReference type="EMBL" id="JPME01000037">
    <property type="protein sequence ID" value="KEZ87133.1"/>
    <property type="molecule type" value="Genomic_DNA"/>
</dbReference>
<dbReference type="PANTHER" id="PTHR30471">
    <property type="entry name" value="DNA REPAIR PROTEIN RADC"/>
    <property type="match status" value="1"/>
</dbReference>
<keyword evidence="6" id="KW-0482">Metalloprotease</keyword>
<dbReference type="NCBIfam" id="TIGR00608">
    <property type="entry name" value="radc"/>
    <property type="match status" value="1"/>
</dbReference>
<keyword evidence="10" id="KW-1185">Reference proteome</keyword>
<protein>
    <submittedName>
        <fullName evidence="9">DNA repair protein RadC</fullName>
    </submittedName>
</protein>
<dbReference type="InterPro" id="IPR020891">
    <property type="entry name" value="UPF0758_CS"/>
</dbReference>
<dbReference type="InterPro" id="IPR025657">
    <property type="entry name" value="RadC_JAB"/>
</dbReference>
<dbReference type="PANTHER" id="PTHR30471:SF3">
    <property type="entry name" value="UPF0758 PROTEIN YEES-RELATED"/>
    <property type="match status" value="1"/>
</dbReference>
<evidence type="ECO:0000256" key="5">
    <source>
        <dbReference type="ARBA" id="ARBA00022833"/>
    </source>
</evidence>
<evidence type="ECO:0000256" key="7">
    <source>
        <dbReference type="RuleBase" id="RU003797"/>
    </source>
</evidence>
<dbReference type="GO" id="GO:0008237">
    <property type="term" value="F:metallopeptidase activity"/>
    <property type="evidence" value="ECO:0007669"/>
    <property type="project" value="UniProtKB-KW"/>
</dbReference>
<evidence type="ECO:0000256" key="1">
    <source>
        <dbReference type="ARBA" id="ARBA00010243"/>
    </source>
</evidence>
<dbReference type="PROSITE" id="PS01302">
    <property type="entry name" value="UPF0758"/>
    <property type="match status" value="1"/>
</dbReference>
<name>A0A084JDU9_9FIRM</name>
<dbReference type="NCBIfam" id="NF000642">
    <property type="entry name" value="PRK00024.1"/>
    <property type="match status" value="1"/>
</dbReference>
<dbReference type="OrthoDB" id="9804482at2"/>
<accession>A0A084JDU9</accession>
<reference evidence="9 10" key="1">
    <citation type="submission" date="2014-07" db="EMBL/GenBank/DDBJ databases">
        <title>Draft genome of Clostridium celerecrescens 152B isolated from sediments associated with methane hydrate from Krishna Godavari basin.</title>
        <authorList>
            <person name="Honkalas V.S."/>
            <person name="Dabir A.P."/>
            <person name="Arora P."/>
            <person name="Dhakephalkar P.K."/>
        </authorList>
    </citation>
    <scope>NUCLEOTIDE SEQUENCE [LARGE SCALE GENOMIC DNA]</scope>
    <source>
        <strain evidence="9 10">152B</strain>
    </source>
</reference>
<evidence type="ECO:0000256" key="2">
    <source>
        <dbReference type="ARBA" id="ARBA00022670"/>
    </source>
</evidence>
<comment type="caution">
    <text evidence="9">The sequence shown here is derived from an EMBL/GenBank/DDBJ whole genome shotgun (WGS) entry which is preliminary data.</text>
</comment>